<gene>
    <name evidence="3" type="ORF">GCM10011495_05400</name>
</gene>
<feature type="transmembrane region" description="Helical" evidence="1">
    <location>
        <begin position="45"/>
        <end position="61"/>
    </location>
</feature>
<keyword evidence="1" id="KW-0812">Transmembrane</keyword>
<accession>A0ABQ1ZWF4</accession>
<evidence type="ECO:0000256" key="1">
    <source>
        <dbReference type="SAM" id="Phobius"/>
    </source>
</evidence>
<feature type="transmembrane region" description="Helical" evidence="1">
    <location>
        <begin position="68"/>
        <end position="87"/>
    </location>
</feature>
<dbReference type="SUPFAM" id="SSF48317">
    <property type="entry name" value="Acid phosphatase/Vanadium-dependent haloperoxidase"/>
    <property type="match status" value="1"/>
</dbReference>
<keyword evidence="4" id="KW-1185">Reference proteome</keyword>
<dbReference type="RefSeq" id="WP_188560475.1">
    <property type="nucleotide sequence ID" value="NZ_BMGY01000003.1"/>
</dbReference>
<reference evidence="4" key="1">
    <citation type="journal article" date="2019" name="Int. J. Syst. Evol. Microbiol.">
        <title>The Global Catalogue of Microorganisms (GCM) 10K type strain sequencing project: providing services to taxonomists for standard genome sequencing and annotation.</title>
        <authorList>
            <consortium name="The Broad Institute Genomics Platform"/>
            <consortium name="The Broad Institute Genome Sequencing Center for Infectious Disease"/>
            <person name="Wu L."/>
            <person name="Ma J."/>
        </authorList>
    </citation>
    <scope>NUCLEOTIDE SEQUENCE [LARGE SCALE GENOMIC DNA]</scope>
    <source>
        <strain evidence="4">CGMCC 1.14966</strain>
    </source>
</reference>
<keyword evidence="1" id="KW-0472">Membrane</keyword>
<evidence type="ECO:0000259" key="2">
    <source>
        <dbReference type="SMART" id="SM00014"/>
    </source>
</evidence>
<protein>
    <recommendedName>
        <fullName evidence="2">Phosphatidic acid phosphatase type 2/haloperoxidase domain-containing protein</fullName>
    </recommendedName>
</protein>
<dbReference type="Gene3D" id="1.20.144.10">
    <property type="entry name" value="Phosphatidic acid phosphatase type 2/haloperoxidase"/>
    <property type="match status" value="1"/>
</dbReference>
<dbReference type="PANTHER" id="PTHR14969">
    <property type="entry name" value="SPHINGOSINE-1-PHOSPHATE PHOSPHOHYDROLASE"/>
    <property type="match status" value="1"/>
</dbReference>
<evidence type="ECO:0000313" key="4">
    <source>
        <dbReference type="Proteomes" id="UP000637774"/>
    </source>
</evidence>
<dbReference type="Proteomes" id="UP000637774">
    <property type="component" value="Unassembled WGS sequence"/>
</dbReference>
<sequence length="205" mass="22774">MPIFNSQFLIFNYLQALDRQLLLAINRAHTPVVDAIMVFASNRTVWFPAYALLIGWLIYYFRQRALLVLPLIIMAVALADSITSRLFKPLFARLRPCHDLQLAQLLHLPDGCGGQFGFLSSHAANSVALAVFLALALPAKRFRALKWLVILWATLLSYSRMYLGAHYPADVLGGAAVGGLLGWGAATLFVRMRHRQSDGALPKPD</sequence>
<dbReference type="SMART" id="SM00014">
    <property type="entry name" value="acidPPc"/>
    <property type="match status" value="1"/>
</dbReference>
<dbReference type="InterPro" id="IPR036938">
    <property type="entry name" value="PAP2/HPO_sf"/>
</dbReference>
<feature type="transmembrane region" description="Helical" evidence="1">
    <location>
        <begin position="171"/>
        <end position="190"/>
    </location>
</feature>
<dbReference type="PANTHER" id="PTHR14969:SF13">
    <property type="entry name" value="AT30094P"/>
    <property type="match status" value="1"/>
</dbReference>
<keyword evidence="1" id="KW-1133">Transmembrane helix</keyword>
<organism evidence="3 4">
    <name type="scientific">Hymenobacter frigidus</name>
    <dbReference type="NCBI Taxonomy" id="1524095"/>
    <lineage>
        <taxon>Bacteria</taxon>
        <taxon>Pseudomonadati</taxon>
        <taxon>Bacteroidota</taxon>
        <taxon>Cytophagia</taxon>
        <taxon>Cytophagales</taxon>
        <taxon>Hymenobacteraceae</taxon>
        <taxon>Hymenobacter</taxon>
    </lineage>
</organism>
<feature type="domain" description="Phosphatidic acid phosphatase type 2/haloperoxidase" evidence="2">
    <location>
        <begin position="68"/>
        <end position="186"/>
    </location>
</feature>
<feature type="transmembrane region" description="Helical" evidence="1">
    <location>
        <begin position="144"/>
        <end position="165"/>
    </location>
</feature>
<evidence type="ECO:0000313" key="3">
    <source>
        <dbReference type="EMBL" id="GGH80333.1"/>
    </source>
</evidence>
<dbReference type="Pfam" id="PF01569">
    <property type="entry name" value="PAP2"/>
    <property type="match status" value="1"/>
</dbReference>
<comment type="caution">
    <text evidence="3">The sequence shown here is derived from an EMBL/GenBank/DDBJ whole genome shotgun (WGS) entry which is preliminary data.</text>
</comment>
<feature type="transmembrane region" description="Helical" evidence="1">
    <location>
        <begin position="116"/>
        <end position="137"/>
    </location>
</feature>
<dbReference type="EMBL" id="BMGY01000003">
    <property type="protein sequence ID" value="GGH80333.1"/>
    <property type="molecule type" value="Genomic_DNA"/>
</dbReference>
<proteinExistence type="predicted"/>
<name>A0ABQ1ZWF4_9BACT</name>
<dbReference type="InterPro" id="IPR000326">
    <property type="entry name" value="PAP2/HPO"/>
</dbReference>